<dbReference type="Proteomes" id="UP000036176">
    <property type="component" value="Unassembled WGS sequence"/>
</dbReference>
<keyword evidence="3" id="KW-1185">Reference proteome</keyword>
<dbReference type="InterPro" id="IPR000084">
    <property type="entry name" value="PE-PGRS_N"/>
</dbReference>
<protein>
    <submittedName>
        <fullName evidence="2">Putative PE family protein PE35</fullName>
    </submittedName>
</protein>
<evidence type="ECO:0000313" key="3">
    <source>
        <dbReference type="Proteomes" id="UP000036176"/>
    </source>
</evidence>
<dbReference type="Pfam" id="PF00934">
    <property type="entry name" value="PE"/>
    <property type="match status" value="1"/>
</dbReference>
<dbReference type="RefSeq" id="WP_048421552.1">
    <property type="nucleotide sequence ID" value="NZ_JYNX01000094.1"/>
</dbReference>
<dbReference type="OrthoDB" id="4753420at2"/>
<reference evidence="2 3" key="1">
    <citation type="journal article" date="2015" name="Genome Biol. Evol.">
        <title>Characterization of Three Mycobacterium spp. with Potential Use in Bioremediation by Genome Sequencing and Comparative Genomics.</title>
        <authorList>
            <person name="Das S."/>
            <person name="Pettersson B.M."/>
            <person name="Behra P.R."/>
            <person name="Ramesh M."/>
            <person name="Dasgupta S."/>
            <person name="Bhattacharya A."/>
            <person name="Kirsebom L.A."/>
        </authorList>
    </citation>
    <scope>NUCLEOTIDE SEQUENCE [LARGE SCALE GENOMIC DNA]</scope>
    <source>
        <strain evidence="2 3">DSM 44219</strain>
    </source>
</reference>
<dbReference type="PATRIC" id="fig|1800.3.peg.5745"/>
<evidence type="ECO:0000259" key="1">
    <source>
        <dbReference type="Pfam" id="PF00934"/>
    </source>
</evidence>
<proteinExistence type="predicted"/>
<evidence type="ECO:0000313" key="2">
    <source>
        <dbReference type="EMBL" id="KMO66924.1"/>
    </source>
</evidence>
<dbReference type="EMBL" id="JYNX01000094">
    <property type="protein sequence ID" value="KMO66924.1"/>
    <property type="molecule type" value="Genomic_DNA"/>
</dbReference>
<organism evidence="2 3">
    <name type="scientific">Mycolicibacterium chubuense</name>
    <name type="common">Mycobacterium chubuense</name>
    <dbReference type="NCBI Taxonomy" id="1800"/>
    <lineage>
        <taxon>Bacteria</taxon>
        <taxon>Bacillati</taxon>
        <taxon>Actinomycetota</taxon>
        <taxon>Actinomycetes</taxon>
        <taxon>Mycobacteriales</taxon>
        <taxon>Mycobacteriaceae</taxon>
        <taxon>Mycolicibacterium</taxon>
    </lineage>
</organism>
<accession>A0A0J6V9N4</accession>
<dbReference type="AlphaFoldDB" id="A0A0J6V9N4"/>
<feature type="domain" description="PE" evidence="1">
    <location>
        <begin position="5"/>
        <end position="93"/>
    </location>
</feature>
<comment type="caution">
    <text evidence="2">The sequence shown here is derived from an EMBL/GenBank/DDBJ whole genome shotgun (WGS) entry which is preliminary data.</text>
</comment>
<name>A0A0J6V9N4_MYCCU</name>
<sequence length="98" mass="9485">MQPLNHDPAAVGIGGQVTANGARGLATGTAATAEVTALAPAGADEVSVHAMAAFMSEGVQTLGINALAQEEIARAGATVIEVAGVYDAVDAANGATLI</sequence>
<gene>
    <name evidence="2" type="ORF">MCHUDSM44219_05699</name>
</gene>
<dbReference type="Gene3D" id="1.10.287.850">
    <property type="entry name" value="HP0062-like domain"/>
    <property type="match status" value="1"/>
</dbReference>